<dbReference type="AlphaFoldDB" id="Q0I106"/>
<dbReference type="EMBL" id="CP000436">
    <property type="protein sequence ID" value="ABI24396.1"/>
    <property type="molecule type" value="Genomic_DNA"/>
</dbReference>
<name>Q0I106_HISS1</name>
<dbReference type="KEGG" id="hso:HS_0118"/>
<reference evidence="1" key="1">
    <citation type="submission" date="2006-08" db="EMBL/GenBank/DDBJ databases">
        <title>Complete genome sequence of Haemophilus somnus 129PT.</title>
        <authorList>
            <person name="Copeland A."/>
            <person name="Lucas S."/>
            <person name="Lapidus A."/>
            <person name="Barry K."/>
            <person name="Glavina del Rio T."/>
            <person name="Hammon N."/>
            <person name="Dalin E."/>
            <person name="Tice H."/>
            <person name="Pitluck S."/>
            <person name="Brettin T.S."/>
            <person name="Bruce D."/>
            <person name="Challacombe J.F."/>
            <person name="Chertkov O."/>
            <person name="Detter J.C."/>
            <person name="Gilna P."/>
            <person name="Han S."/>
            <person name="Misra M."/>
            <person name="Tapia R."/>
            <person name="Thayer N.N."/>
            <person name="Xie G."/>
            <person name="Inzana T.J."/>
            <person name="Duncan A.J."/>
            <person name="Siddaramppa S."/>
            <person name="Richardson P."/>
        </authorList>
    </citation>
    <scope>NUCLEOTIDE SEQUENCE</scope>
    <source>
        <strain evidence="1">129PT</strain>
    </source>
</reference>
<dbReference type="eggNOG" id="COG0393">
    <property type="taxonomic scope" value="Bacteria"/>
</dbReference>
<organism evidence="1">
    <name type="scientific">Histophilus somni (strain 129Pt)</name>
    <name type="common">Haemophilus somnus</name>
    <dbReference type="NCBI Taxonomy" id="205914"/>
    <lineage>
        <taxon>Bacteria</taxon>
        <taxon>Pseudomonadati</taxon>
        <taxon>Pseudomonadota</taxon>
        <taxon>Gammaproteobacteria</taxon>
        <taxon>Pasteurellales</taxon>
        <taxon>Pasteurellaceae</taxon>
        <taxon>Histophilus</taxon>
    </lineage>
</organism>
<gene>
    <name evidence="1" type="ordered locus">HS_0118</name>
</gene>
<accession>Q0I106</accession>
<dbReference type="HOGENOM" id="CLU_133131_0_0_6"/>
<proteinExistence type="predicted"/>
<sequence length="155" mass="17039">MASQRLTYFSQGDFMKLIKILALTFSAVVIVACAPRDTTHYLSIQEALSSPEAKKILNPKIKLYFGKPAPGQVIQKGAVTNPKTNAVNKTDKEACQWVFLSAVKRFQDQAVAKGVTKVGNLVSYYKKKEYSSTTKYECHAGRSIAGVALKGDFVK</sequence>
<dbReference type="PROSITE" id="PS51257">
    <property type="entry name" value="PROKAR_LIPOPROTEIN"/>
    <property type="match status" value="1"/>
</dbReference>
<protein>
    <recommendedName>
        <fullName evidence="2">Excinuclease ABC subunit A</fullName>
    </recommendedName>
</protein>
<evidence type="ECO:0000313" key="1">
    <source>
        <dbReference type="EMBL" id="ABI24396.1"/>
    </source>
</evidence>
<evidence type="ECO:0008006" key="2">
    <source>
        <dbReference type="Google" id="ProtNLM"/>
    </source>
</evidence>